<dbReference type="EMBL" id="LAZR01018046">
    <property type="protein sequence ID" value="KKL97921.1"/>
    <property type="molecule type" value="Genomic_DNA"/>
</dbReference>
<name>A0A0F9H4M3_9ZZZZ</name>
<dbReference type="AlphaFoldDB" id="A0A0F9H4M3"/>
<gene>
    <name evidence="1" type="ORF">LCGC14_1829600</name>
</gene>
<comment type="caution">
    <text evidence="1">The sequence shown here is derived from an EMBL/GenBank/DDBJ whole genome shotgun (WGS) entry which is preliminary data.</text>
</comment>
<protein>
    <submittedName>
        <fullName evidence="1">Uncharacterized protein</fullName>
    </submittedName>
</protein>
<reference evidence="1" key="1">
    <citation type="journal article" date="2015" name="Nature">
        <title>Complex archaea that bridge the gap between prokaryotes and eukaryotes.</title>
        <authorList>
            <person name="Spang A."/>
            <person name="Saw J.H."/>
            <person name="Jorgensen S.L."/>
            <person name="Zaremba-Niedzwiedzka K."/>
            <person name="Martijn J."/>
            <person name="Lind A.E."/>
            <person name="van Eijk R."/>
            <person name="Schleper C."/>
            <person name="Guy L."/>
            <person name="Ettema T.J."/>
        </authorList>
    </citation>
    <scope>NUCLEOTIDE SEQUENCE</scope>
</reference>
<sequence length="67" mass="7214">MTIVIQDMASIIQGPGIVQGIIKDTVIALVNIMIMKDSGYRQFIIGYGDPVVTTNTKDGFREGGKKG</sequence>
<organism evidence="1">
    <name type="scientific">marine sediment metagenome</name>
    <dbReference type="NCBI Taxonomy" id="412755"/>
    <lineage>
        <taxon>unclassified sequences</taxon>
        <taxon>metagenomes</taxon>
        <taxon>ecological metagenomes</taxon>
    </lineage>
</organism>
<evidence type="ECO:0000313" key="1">
    <source>
        <dbReference type="EMBL" id="KKL97921.1"/>
    </source>
</evidence>
<proteinExistence type="predicted"/>
<accession>A0A0F9H4M3</accession>